<evidence type="ECO:0000313" key="2">
    <source>
        <dbReference type="Proteomes" id="UP000235145"/>
    </source>
</evidence>
<dbReference type="Proteomes" id="UP000235145">
    <property type="component" value="Unassembled WGS sequence"/>
</dbReference>
<gene>
    <name evidence="1" type="ORF">LSAT_V11C500278540</name>
</gene>
<name>A0A9R1XCP2_LACSA</name>
<proteinExistence type="predicted"/>
<keyword evidence="2" id="KW-1185">Reference proteome</keyword>
<organism evidence="1 2">
    <name type="scientific">Lactuca sativa</name>
    <name type="common">Garden lettuce</name>
    <dbReference type="NCBI Taxonomy" id="4236"/>
    <lineage>
        <taxon>Eukaryota</taxon>
        <taxon>Viridiplantae</taxon>
        <taxon>Streptophyta</taxon>
        <taxon>Embryophyta</taxon>
        <taxon>Tracheophyta</taxon>
        <taxon>Spermatophyta</taxon>
        <taxon>Magnoliopsida</taxon>
        <taxon>eudicotyledons</taxon>
        <taxon>Gunneridae</taxon>
        <taxon>Pentapetalae</taxon>
        <taxon>asterids</taxon>
        <taxon>campanulids</taxon>
        <taxon>Asterales</taxon>
        <taxon>Asteraceae</taxon>
        <taxon>Cichorioideae</taxon>
        <taxon>Cichorieae</taxon>
        <taxon>Lactucinae</taxon>
        <taxon>Lactuca</taxon>
    </lineage>
</organism>
<sequence length="139" mass="16626">MDVEAVLPLKVFIFNKRVQNLNLDENEEDIWTNLELLDELMDITLEPVLKNEIFLKAQDEQEKKRALIFIIILQAHYNALNENYDNQRVRYRSFKVGELILKKKKASQQLKQRKLYPNSEGPYRIVEENKCNSYILEIR</sequence>
<dbReference type="EMBL" id="NBSK02000005">
    <property type="protein sequence ID" value="KAJ0207906.1"/>
    <property type="molecule type" value="Genomic_DNA"/>
</dbReference>
<reference evidence="1 2" key="1">
    <citation type="journal article" date="2017" name="Nat. Commun.">
        <title>Genome assembly with in vitro proximity ligation data and whole-genome triplication in lettuce.</title>
        <authorList>
            <person name="Reyes-Chin-Wo S."/>
            <person name="Wang Z."/>
            <person name="Yang X."/>
            <person name="Kozik A."/>
            <person name="Arikit S."/>
            <person name="Song C."/>
            <person name="Xia L."/>
            <person name="Froenicke L."/>
            <person name="Lavelle D.O."/>
            <person name="Truco M.J."/>
            <person name="Xia R."/>
            <person name="Zhu S."/>
            <person name="Xu C."/>
            <person name="Xu H."/>
            <person name="Xu X."/>
            <person name="Cox K."/>
            <person name="Korf I."/>
            <person name="Meyers B.C."/>
            <person name="Michelmore R.W."/>
        </authorList>
    </citation>
    <scope>NUCLEOTIDE SEQUENCE [LARGE SCALE GENOMIC DNA]</scope>
    <source>
        <strain evidence="2">cv. Salinas</strain>
        <tissue evidence="1">Seedlings</tissue>
    </source>
</reference>
<dbReference type="AlphaFoldDB" id="A0A9R1XCP2"/>
<comment type="caution">
    <text evidence="1">The sequence shown here is derived from an EMBL/GenBank/DDBJ whole genome shotgun (WGS) entry which is preliminary data.</text>
</comment>
<accession>A0A9R1XCP2</accession>
<evidence type="ECO:0000313" key="1">
    <source>
        <dbReference type="EMBL" id="KAJ0207906.1"/>
    </source>
</evidence>
<protein>
    <submittedName>
        <fullName evidence="1">Uncharacterized protein</fullName>
    </submittedName>
</protein>